<dbReference type="RefSeq" id="XP_004338195.1">
    <property type="nucleotide sequence ID" value="XM_004338147.1"/>
</dbReference>
<name>L8GTE8_ACACF</name>
<proteinExistence type="inferred from homology"/>
<dbReference type="Proteomes" id="UP000011083">
    <property type="component" value="Unassembled WGS sequence"/>
</dbReference>
<dbReference type="InterPro" id="IPR029071">
    <property type="entry name" value="Ubiquitin-like_domsf"/>
</dbReference>
<dbReference type="STRING" id="1257118.L8GTE8"/>
<dbReference type="InterPro" id="IPR004854">
    <property type="entry name" value="Ufd1-like"/>
</dbReference>
<dbReference type="GeneID" id="14916787"/>
<dbReference type="OMA" id="EMACARY"/>
<dbReference type="Pfam" id="PF00240">
    <property type="entry name" value="ubiquitin"/>
    <property type="match status" value="1"/>
</dbReference>
<evidence type="ECO:0000256" key="1">
    <source>
        <dbReference type="ARBA" id="ARBA00006043"/>
    </source>
</evidence>
<dbReference type="KEGG" id="acan:ACA1_178310"/>
<feature type="region of interest" description="Disordered" evidence="3">
    <location>
        <begin position="136"/>
        <end position="171"/>
    </location>
</feature>
<dbReference type="Pfam" id="PF03152">
    <property type="entry name" value="UFD1_N1"/>
    <property type="match status" value="1"/>
</dbReference>
<feature type="domain" description="Ubiquitin-like" evidence="4">
    <location>
        <begin position="15"/>
        <end position="86"/>
    </location>
</feature>
<protein>
    <submittedName>
        <fullName evidence="5">Ubiquitin domain containing protein</fullName>
    </submittedName>
</protein>
<dbReference type="InterPro" id="IPR000626">
    <property type="entry name" value="Ubiquitin-like_dom"/>
</dbReference>
<gene>
    <name evidence="5" type="ORF">ACA1_178310</name>
</gene>
<sequence>MDIPTGVHASAAATIQLEVRWHGQPYSVEVPATATVSEVKQRLEELTGVAPHAQKLIGLLPRGRQPPDHAALGELGVKSGQRCMLVGIEAARAAQLASEEEEHRARAAAEAERAKVLAEVEEARRAEEQLRYEAEEAQRRQERIRRQEQSAMEREEMRRQQEENQRLRREAESSLEIGRLQCFSSAVGGNPRLDRGDKVVLPAAVLEEAVHKGLPFPYTFRVRKVDAESPADADASPIAHCGALDFEAPAGMCYLPASIMAKLALQEGDHVSLKSVRLPKGEYAQLQPQSASWIDIPMATREAILADQLRNYQTLTVGDTVRLSHGSQDHRFHVTKVLPAPSHEMRDDSADAQLAVPAPDSLIGGPSAGISIIDADVAVDVIEPREAYSPIAPVTLDGSTAGELGQGESVTYRLRLDRPLDAGLLIEVSPVGVGDVDLYVSHTPENRRPTPLAYTWKAQTQGAKRLHIEAADPQLARAVQEGWLYITVCAYATPSGASVSFSLECKPGGGEGRQLVLESPDKQADVVHRREVPVTSYGLHEMACARYSWRCEECGAVLPLAEKDKHRAVAHVVVHREFECPKRMVGCLYCSLEVPFDQRGEHQGVCGNRTVTCSLCHTRHKRNGIKKHLVEEHGVYPQHANTDYFAE</sequence>
<dbReference type="GO" id="GO:0006511">
    <property type="term" value="P:ubiquitin-dependent protein catabolic process"/>
    <property type="evidence" value="ECO:0007669"/>
    <property type="project" value="InterPro"/>
</dbReference>
<evidence type="ECO:0000259" key="4">
    <source>
        <dbReference type="PROSITE" id="PS50053"/>
    </source>
</evidence>
<dbReference type="GO" id="GO:0031593">
    <property type="term" value="F:polyubiquitin modification-dependent protein binding"/>
    <property type="evidence" value="ECO:0007669"/>
    <property type="project" value="TreeGrafter"/>
</dbReference>
<dbReference type="VEuPathDB" id="AmoebaDB:ACA1_178310"/>
<dbReference type="GO" id="GO:0036503">
    <property type="term" value="P:ERAD pathway"/>
    <property type="evidence" value="ECO:0007669"/>
    <property type="project" value="TreeGrafter"/>
</dbReference>
<dbReference type="AlphaFoldDB" id="L8GTE8"/>
<keyword evidence="2" id="KW-0833">Ubl conjugation pathway</keyword>
<accession>L8GTE8</accession>
<dbReference type="Gene3D" id="3.30.40.10">
    <property type="entry name" value="Zinc/RING finger domain, C3HC4 (zinc finger)"/>
    <property type="match status" value="1"/>
</dbReference>
<dbReference type="SMART" id="SM00213">
    <property type="entry name" value="UBQ"/>
    <property type="match status" value="1"/>
</dbReference>
<dbReference type="PANTHER" id="PTHR12555">
    <property type="entry name" value="UBIQUITIN FUSION DEGRADATON PROTEIN 1"/>
    <property type="match status" value="1"/>
</dbReference>
<comment type="similarity">
    <text evidence="1">Belongs to the UFD1 family.</text>
</comment>
<keyword evidence="6" id="KW-1185">Reference proteome</keyword>
<dbReference type="InterPro" id="IPR055418">
    <property type="entry name" value="UFD1_N2"/>
</dbReference>
<dbReference type="Pfam" id="PF24842">
    <property type="entry name" value="UFD1_N2"/>
    <property type="match status" value="1"/>
</dbReference>
<organism evidence="5 6">
    <name type="scientific">Acanthamoeba castellanii (strain ATCC 30010 / Neff)</name>
    <dbReference type="NCBI Taxonomy" id="1257118"/>
    <lineage>
        <taxon>Eukaryota</taxon>
        <taxon>Amoebozoa</taxon>
        <taxon>Discosea</taxon>
        <taxon>Longamoebia</taxon>
        <taxon>Centramoebida</taxon>
        <taxon>Acanthamoebidae</taxon>
        <taxon>Acanthamoeba</taxon>
    </lineage>
</organism>
<evidence type="ECO:0000313" key="6">
    <source>
        <dbReference type="Proteomes" id="UP000011083"/>
    </source>
</evidence>
<dbReference type="Gene3D" id="3.10.330.10">
    <property type="match status" value="1"/>
</dbReference>
<evidence type="ECO:0000313" key="5">
    <source>
        <dbReference type="EMBL" id="ELR16182.1"/>
    </source>
</evidence>
<evidence type="ECO:0000256" key="2">
    <source>
        <dbReference type="ARBA" id="ARBA00022786"/>
    </source>
</evidence>
<dbReference type="OrthoDB" id="422728at2759"/>
<dbReference type="Gene3D" id="3.10.20.90">
    <property type="entry name" value="Phosphatidylinositol 3-kinase Catalytic Subunit, Chain A, domain 1"/>
    <property type="match status" value="1"/>
</dbReference>
<dbReference type="InterPro" id="IPR055417">
    <property type="entry name" value="UFD1_N1"/>
</dbReference>
<dbReference type="Gene3D" id="2.40.40.50">
    <property type="entry name" value="Ubiquitin fusion degradation protein UFD1, N-terminal domain"/>
    <property type="match status" value="1"/>
</dbReference>
<dbReference type="InterPro" id="IPR042299">
    <property type="entry name" value="Ufd1-like_Nn"/>
</dbReference>
<dbReference type="GO" id="GO:0034098">
    <property type="term" value="C:VCP-NPL4-UFD1 AAA ATPase complex"/>
    <property type="evidence" value="ECO:0007669"/>
    <property type="project" value="TreeGrafter"/>
</dbReference>
<dbReference type="PROSITE" id="PS50053">
    <property type="entry name" value="UBIQUITIN_2"/>
    <property type="match status" value="1"/>
</dbReference>
<dbReference type="InterPro" id="IPR013083">
    <property type="entry name" value="Znf_RING/FYVE/PHD"/>
</dbReference>
<dbReference type="CDD" id="cd01813">
    <property type="entry name" value="Ubl_UBLCP1"/>
    <property type="match status" value="1"/>
</dbReference>
<dbReference type="PANTHER" id="PTHR12555:SF13">
    <property type="entry name" value="UBIQUITIN RECOGNITION FACTOR IN ER-ASSOCIATED DEGRADATION PROTEIN 1"/>
    <property type="match status" value="1"/>
</dbReference>
<reference evidence="5 6" key="1">
    <citation type="journal article" date="2013" name="Genome Biol.">
        <title>Genome of Acanthamoeba castellanii highlights extensive lateral gene transfer and early evolution of tyrosine kinase signaling.</title>
        <authorList>
            <person name="Clarke M."/>
            <person name="Lohan A.J."/>
            <person name="Liu B."/>
            <person name="Lagkouvardos I."/>
            <person name="Roy S."/>
            <person name="Zafar N."/>
            <person name="Bertelli C."/>
            <person name="Schilde C."/>
            <person name="Kianianmomeni A."/>
            <person name="Burglin T.R."/>
            <person name="Frech C."/>
            <person name="Turcotte B."/>
            <person name="Kopec K.O."/>
            <person name="Synnott J.M."/>
            <person name="Choo C."/>
            <person name="Paponov I."/>
            <person name="Finkler A."/>
            <person name="Soon Heng Tan C."/>
            <person name="Hutchins A.P."/>
            <person name="Weinmeier T."/>
            <person name="Rattei T."/>
            <person name="Chu J.S."/>
            <person name="Gimenez G."/>
            <person name="Irimia M."/>
            <person name="Rigden D.J."/>
            <person name="Fitzpatrick D.A."/>
            <person name="Lorenzo-Morales J."/>
            <person name="Bateman A."/>
            <person name="Chiu C.H."/>
            <person name="Tang P."/>
            <person name="Hegemann P."/>
            <person name="Fromm H."/>
            <person name="Raoult D."/>
            <person name="Greub G."/>
            <person name="Miranda-Saavedra D."/>
            <person name="Chen N."/>
            <person name="Nash P."/>
            <person name="Ginger M.L."/>
            <person name="Horn M."/>
            <person name="Schaap P."/>
            <person name="Caler L."/>
            <person name="Loftus B."/>
        </authorList>
    </citation>
    <scope>NUCLEOTIDE SEQUENCE [LARGE SCALE GENOMIC DNA]</scope>
    <source>
        <strain evidence="5 6">Neff</strain>
    </source>
</reference>
<evidence type="ECO:0000256" key="3">
    <source>
        <dbReference type="SAM" id="MobiDB-lite"/>
    </source>
</evidence>
<dbReference type="EMBL" id="KB008006">
    <property type="protein sequence ID" value="ELR16182.1"/>
    <property type="molecule type" value="Genomic_DNA"/>
</dbReference>
<dbReference type="SUPFAM" id="SSF54236">
    <property type="entry name" value="Ubiquitin-like"/>
    <property type="match status" value="1"/>
</dbReference>